<dbReference type="PANTHER" id="PTHR10443:SF12">
    <property type="entry name" value="DIPEPTIDASE"/>
    <property type="match status" value="1"/>
</dbReference>
<dbReference type="EMBL" id="JACOOH010000009">
    <property type="protein sequence ID" value="MBC5623207.1"/>
    <property type="molecule type" value="Genomic_DNA"/>
</dbReference>
<dbReference type="CDD" id="cd01301">
    <property type="entry name" value="rDP_like"/>
    <property type="match status" value="1"/>
</dbReference>
<dbReference type="Gene3D" id="3.40.50.880">
    <property type="match status" value="1"/>
</dbReference>
<evidence type="ECO:0000313" key="1">
    <source>
        <dbReference type="EMBL" id="MBC5623207.1"/>
    </source>
</evidence>
<proteinExistence type="predicted"/>
<dbReference type="PROSITE" id="PS51365">
    <property type="entry name" value="RENAL_DIPEPTIDASE_2"/>
    <property type="match status" value="1"/>
</dbReference>
<dbReference type="SUPFAM" id="SSF51556">
    <property type="entry name" value="Metallo-dependent hydrolases"/>
    <property type="match status" value="1"/>
</dbReference>
<sequence length="588" mass="65328">MNNIVYPANLDTLYKAIDDRQTQAHAPVIGITANFENGNSCIEHSYVISILQAGGIPVLIPVHNDIESLRATIDTLDGLMLTGGGDINPLYGNEDPIPPLRDVDAARDQFDLTLVKLASDRQIPIFGICRGHQIINMAFGGTNYQDIYSQHEQPALKHSQTISREYGSHRVNIINNSILHSIMGEDSITVNSYHHQAIKDIAPGFRMTATSADGIIEAMEGMPGHRVFSVQWHPEKMAVRPDEQMMKLFYYFVSEATLFKKAKEIHRNSLIVDSHCDTPMKFTPGFNFGQRHEDVKVDLPKMQEGREDAVFMVAYLHQDSRDEEASRAATQKAVDILYQISEQVKLNQSRVGIAYNEDDLLYLKNAGKKAIFLAIENGYAIGKDIANLEMFKKMGVTYITLCHNGSNDICDSAKGEPEHNGLSDFGRQVVKEMNRLGIIVDISHANAKTVQDVLETSEAPIIASHSSARALRDHPRNLTDDQIRAIADKGGVVQVCLYNSFLSAQPNPTILDAVAHINHIVRLVGIDHVGIGTDFDGDDTEKLIGCRAANELINLTVELLREGYTPEELHKLWGDNILRVLSAVQKPY</sequence>
<dbReference type="RefSeq" id="WP_186978288.1">
    <property type="nucleotide sequence ID" value="NZ_JACOOH010000009.1"/>
</dbReference>
<dbReference type="CDD" id="cd01745">
    <property type="entry name" value="GATase1_2"/>
    <property type="match status" value="1"/>
</dbReference>
<dbReference type="PROSITE" id="PS51273">
    <property type="entry name" value="GATASE_TYPE_1"/>
    <property type="match status" value="1"/>
</dbReference>
<dbReference type="Pfam" id="PF01244">
    <property type="entry name" value="Peptidase_M19"/>
    <property type="match status" value="1"/>
</dbReference>
<dbReference type="InterPro" id="IPR011697">
    <property type="entry name" value="Peptidase_C26"/>
</dbReference>
<dbReference type="Gene3D" id="3.20.20.140">
    <property type="entry name" value="Metal-dependent hydrolases"/>
    <property type="match status" value="1"/>
</dbReference>
<gene>
    <name evidence="1" type="ORF">H8S64_19100</name>
</gene>
<name>A0ABR7D5G2_9BACT</name>
<comment type="caution">
    <text evidence="1">The sequence shown here is derived from an EMBL/GenBank/DDBJ whole genome shotgun (WGS) entry which is preliminary data.</text>
</comment>
<organism evidence="1 2">
    <name type="scientific">Butyricimonas hominis</name>
    <dbReference type="NCBI Taxonomy" id="2763032"/>
    <lineage>
        <taxon>Bacteria</taxon>
        <taxon>Pseudomonadati</taxon>
        <taxon>Bacteroidota</taxon>
        <taxon>Bacteroidia</taxon>
        <taxon>Bacteroidales</taxon>
        <taxon>Odoribacteraceae</taxon>
        <taxon>Butyricimonas</taxon>
    </lineage>
</organism>
<reference evidence="1 2" key="1">
    <citation type="submission" date="2020-08" db="EMBL/GenBank/DDBJ databases">
        <title>Genome public.</title>
        <authorList>
            <person name="Liu C."/>
            <person name="Sun Q."/>
        </authorList>
    </citation>
    <scope>NUCLEOTIDE SEQUENCE [LARGE SCALE GENOMIC DNA]</scope>
    <source>
        <strain evidence="1 2">NSJ-56</strain>
    </source>
</reference>
<dbReference type="Proteomes" id="UP000646484">
    <property type="component" value="Unassembled WGS sequence"/>
</dbReference>
<dbReference type="InterPro" id="IPR008257">
    <property type="entry name" value="Pept_M19"/>
</dbReference>
<dbReference type="PANTHER" id="PTHR10443">
    <property type="entry name" value="MICROSOMAL DIPEPTIDASE"/>
    <property type="match status" value="1"/>
</dbReference>
<keyword evidence="2" id="KW-1185">Reference proteome</keyword>
<dbReference type="GO" id="GO:0016787">
    <property type="term" value="F:hydrolase activity"/>
    <property type="evidence" value="ECO:0007669"/>
    <property type="project" value="UniProtKB-KW"/>
</dbReference>
<dbReference type="InterPro" id="IPR029062">
    <property type="entry name" value="Class_I_gatase-like"/>
</dbReference>
<protein>
    <submittedName>
        <fullName evidence="1">Gamma-glutamyl-gamma-aminobutyrate hydrolase family protein</fullName>
    </submittedName>
</protein>
<dbReference type="InterPro" id="IPR032466">
    <property type="entry name" value="Metal_Hydrolase"/>
</dbReference>
<accession>A0ABR7D5G2</accession>
<dbReference type="Pfam" id="PF07722">
    <property type="entry name" value="Peptidase_C26"/>
    <property type="match status" value="1"/>
</dbReference>
<keyword evidence="1" id="KW-0378">Hydrolase</keyword>
<dbReference type="SUPFAM" id="SSF52317">
    <property type="entry name" value="Class I glutamine amidotransferase-like"/>
    <property type="match status" value="1"/>
</dbReference>
<evidence type="ECO:0000313" key="2">
    <source>
        <dbReference type="Proteomes" id="UP000646484"/>
    </source>
</evidence>